<evidence type="ECO:0000256" key="4">
    <source>
        <dbReference type="ARBA" id="ARBA00023163"/>
    </source>
</evidence>
<protein>
    <recommendedName>
        <fullName evidence="5">HTH lysR-type domain-containing protein</fullName>
    </recommendedName>
</protein>
<keyword evidence="2" id="KW-0805">Transcription regulation</keyword>
<dbReference type="PANTHER" id="PTHR30579:SF7">
    <property type="entry name" value="HTH-TYPE TRANSCRIPTIONAL REGULATOR LRHA-RELATED"/>
    <property type="match status" value="1"/>
</dbReference>
<accession>A0A0U2X9L9</accession>
<organism evidence="6">
    <name type="scientific">Pseudoalteromonas translucida KMM 520</name>
    <dbReference type="NCBI Taxonomy" id="1315283"/>
    <lineage>
        <taxon>Bacteria</taxon>
        <taxon>Pseudomonadati</taxon>
        <taxon>Pseudomonadota</taxon>
        <taxon>Gammaproteobacteria</taxon>
        <taxon>Alteromonadales</taxon>
        <taxon>Pseudoalteromonadaceae</taxon>
        <taxon>Pseudoalteromonas</taxon>
    </lineage>
</organism>
<dbReference type="AlphaFoldDB" id="A0A0U2X9L9"/>
<feature type="domain" description="HTH lysR-type" evidence="5">
    <location>
        <begin position="8"/>
        <end position="65"/>
    </location>
</feature>
<dbReference type="InterPro" id="IPR050176">
    <property type="entry name" value="LTTR"/>
</dbReference>
<sequence length="285" mass="31697">MILNMKNISTDSLRTFVMVVEASGFAKAGDLLGLSQPAVSLQIKRLEDLLGYKLFKKQGQRQVLNQYGELLLPMAKQMMQHNDAILQLFTSESITGRVRLGIPSEFAARILPSIIGDFVALYPEVSLEVKSRLSKHLLSQERQDQFDLVLALNEQLDSEQFPIFKQDQLVWVGDLSLAQNDTVTLVTAPEGCIYRRRAIEALERSGIKYRIVYSNADLTGLIAALKEGLGITVLAKSTVPNELNYQLKTKFLPSLGDIGISLVKTASEPENAVFKLAEFIKLRLG</sequence>
<evidence type="ECO:0000313" key="6">
    <source>
        <dbReference type="EMBL" id="ALS34014.1"/>
    </source>
</evidence>
<dbReference type="Proteomes" id="UP000065261">
    <property type="component" value="Chromosome I"/>
</dbReference>
<dbReference type="Pfam" id="PF00126">
    <property type="entry name" value="HTH_1"/>
    <property type="match status" value="1"/>
</dbReference>
<dbReference type="InterPro" id="IPR005119">
    <property type="entry name" value="LysR_subst-bd"/>
</dbReference>
<dbReference type="InterPro" id="IPR000847">
    <property type="entry name" value="LysR_HTH_N"/>
</dbReference>
<proteinExistence type="inferred from homology"/>
<evidence type="ECO:0000256" key="2">
    <source>
        <dbReference type="ARBA" id="ARBA00023015"/>
    </source>
</evidence>
<dbReference type="GO" id="GO:0003700">
    <property type="term" value="F:DNA-binding transcription factor activity"/>
    <property type="evidence" value="ECO:0007669"/>
    <property type="project" value="InterPro"/>
</dbReference>
<dbReference type="Gene3D" id="1.10.10.10">
    <property type="entry name" value="Winged helix-like DNA-binding domain superfamily/Winged helix DNA-binding domain"/>
    <property type="match status" value="1"/>
</dbReference>
<dbReference type="KEGG" id="ptn:PTRA_a2982"/>
<dbReference type="InterPro" id="IPR036388">
    <property type="entry name" value="WH-like_DNA-bd_sf"/>
</dbReference>
<gene>
    <name evidence="6" type="ORF">PTRA_a2982</name>
</gene>
<evidence type="ECO:0000256" key="3">
    <source>
        <dbReference type="ARBA" id="ARBA00023125"/>
    </source>
</evidence>
<dbReference type="EMBL" id="CP011034">
    <property type="protein sequence ID" value="ALS34014.1"/>
    <property type="molecule type" value="Genomic_DNA"/>
</dbReference>
<dbReference type="GO" id="GO:0003677">
    <property type="term" value="F:DNA binding"/>
    <property type="evidence" value="ECO:0007669"/>
    <property type="project" value="UniProtKB-KW"/>
</dbReference>
<keyword evidence="4" id="KW-0804">Transcription</keyword>
<evidence type="ECO:0000313" key="7">
    <source>
        <dbReference type="Proteomes" id="UP000065261"/>
    </source>
</evidence>
<dbReference type="PRINTS" id="PR00039">
    <property type="entry name" value="HTHLYSR"/>
</dbReference>
<dbReference type="PROSITE" id="PS50931">
    <property type="entry name" value="HTH_LYSR"/>
    <property type="match status" value="1"/>
</dbReference>
<dbReference type="PATRIC" id="fig|1315283.4.peg.2601"/>
<dbReference type="InterPro" id="IPR036390">
    <property type="entry name" value="WH_DNA-bd_sf"/>
</dbReference>
<comment type="similarity">
    <text evidence="1">Belongs to the LysR transcriptional regulatory family.</text>
</comment>
<keyword evidence="3" id="KW-0238">DNA-binding</keyword>
<evidence type="ECO:0000259" key="5">
    <source>
        <dbReference type="PROSITE" id="PS50931"/>
    </source>
</evidence>
<name>A0A0U2X9L9_9GAMM</name>
<dbReference type="SUPFAM" id="SSF53850">
    <property type="entry name" value="Periplasmic binding protein-like II"/>
    <property type="match status" value="1"/>
</dbReference>
<evidence type="ECO:0000256" key="1">
    <source>
        <dbReference type="ARBA" id="ARBA00009437"/>
    </source>
</evidence>
<dbReference type="SUPFAM" id="SSF46785">
    <property type="entry name" value="Winged helix' DNA-binding domain"/>
    <property type="match status" value="1"/>
</dbReference>
<dbReference type="PANTHER" id="PTHR30579">
    <property type="entry name" value="TRANSCRIPTIONAL REGULATOR"/>
    <property type="match status" value="1"/>
</dbReference>
<dbReference type="Pfam" id="PF03466">
    <property type="entry name" value="LysR_substrate"/>
    <property type="match status" value="1"/>
</dbReference>
<reference evidence="6 7" key="1">
    <citation type="submission" date="2015-03" db="EMBL/GenBank/DDBJ databases">
        <authorList>
            <person name="Murphy D."/>
        </authorList>
    </citation>
    <scope>NUCLEOTIDE SEQUENCE [LARGE SCALE GENOMIC DNA]</scope>
    <source>
        <strain evidence="6 7">KMM 520</strain>
    </source>
</reference>
<dbReference type="Gene3D" id="3.40.190.10">
    <property type="entry name" value="Periplasmic binding protein-like II"/>
    <property type="match status" value="2"/>
</dbReference>